<dbReference type="SUPFAM" id="SSF48726">
    <property type="entry name" value="Immunoglobulin"/>
    <property type="match status" value="4"/>
</dbReference>
<dbReference type="GO" id="GO:0043005">
    <property type="term" value="C:neuron projection"/>
    <property type="evidence" value="ECO:0007669"/>
    <property type="project" value="TreeGrafter"/>
</dbReference>
<dbReference type="PANTHER" id="PTHR12231">
    <property type="entry name" value="CTX-RELATED TYPE I TRANSMEMBRANE PROTEIN"/>
    <property type="match status" value="1"/>
</dbReference>
<keyword evidence="7" id="KW-1185">Reference proteome</keyword>
<dbReference type="InterPro" id="IPR003599">
    <property type="entry name" value="Ig_sub"/>
</dbReference>
<reference evidence="6" key="2">
    <citation type="submission" date="2025-09" db="UniProtKB">
        <authorList>
            <consortium name="Ensembl"/>
        </authorList>
    </citation>
    <scope>IDENTIFICATION</scope>
</reference>
<dbReference type="AlphaFoldDB" id="A0A669Q4K5"/>
<dbReference type="FunFam" id="2.60.40.10:FF:001804">
    <property type="entry name" value="Titin, isoform CRA_a"/>
    <property type="match status" value="1"/>
</dbReference>
<protein>
    <recommendedName>
        <fullName evidence="5">Ig-like domain-containing protein</fullName>
    </recommendedName>
</protein>
<evidence type="ECO:0000256" key="3">
    <source>
        <dbReference type="ARBA" id="ARBA00023157"/>
    </source>
</evidence>
<dbReference type="CDD" id="cd00096">
    <property type="entry name" value="Ig"/>
    <property type="match status" value="3"/>
</dbReference>
<dbReference type="FunFam" id="2.60.40.10:FF:000022">
    <property type="entry name" value="Cardiac titin"/>
    <property type="match status" value="2"/>
</dbReference>
<keyword evidence="2" id="KW-0677">Repeat</keyword>
<dbReference type="SMART" id="SM00408">
    <property type="entry name" value="IGc2"/>
    <property type="match status" value="3"/>
</dbReference>
<dbReference type="InterPro" id="IPR051170">
    <property type="entry name" value="Neural/epithelial_adhesion"/>
</dbReference>
<name>A0A669Q4K5_PHACC</name>
<evidence type="ECO:0000313" key="6">
    <source>
        <dbReference type="Ensembl" id="ENSPCLP00000015484.1"/>
    </source>
</evidence>
<dbReference type="Proteomes" id="UP000472261">
    <property type="component" value="Unplaced"/>
</dbReference>
<proteinExistence type="predicted"/>
<organism evidence="6 7">
    <name type="scientific">Phasianus colchicus</name>
    <name type="common">Common pheasant</name>
    <dbReference type="NCBI Taxonomy" id="9054"/>
    <lineage>
        <taxon>Eukaryota</taxon>
        <taxon>Metazoa</taxon>
        <taxon>Chordata</taxon>
        <taxon>Craniata</taxon>
        <taxon>Vertebrata</taxon>
        <taxon>Euteleostomi</taxon>
        <taxon>Archelosauria</taxon>
        <taxon>Archosauria</taxon>
        <taxon>Dinosauria</taxon>
        <taxon>Saurischia</taxon>
        <taxon>Theropoda</taxon>
        <taxon>Coelurosauria</taxon>
        <taxon>Aves</taxon>
        <taxon>Neognathae</taxon>
        <taxon>Galloanserae</taxon>
        <taxon>Galliformes</taxon>
        <taxon>Phasianidae</taxon>
        <taxon>Phasianinae</taxon>
        <taxon>Phasianus</taxon>
    </lineage>
</organism>
<dbReference type="PROSITE" id="PS50835">
    <property type="entry name" value="IG_LIKE"/>
    <property type="match status" value="3"/>
</dbReference>
<feature type="domain" description="Ig-like" evidence="5">
    <location>
        <begin position="180"/>
        <end position="271"/>
    </location>
</feature>
<accession>A0A669Q4K5</accession>
<feature type="domain" description="Ig-like" evidence="5">
    <location>
        <begin position="7"/>
        <end position="95"/>
    </location>
</feature>
<dbReference type="InterPro" id="IPR003598">
    <property type="entry name" value="Ig_sub2"/>
</dbReference>
<dbReference type="PANTHER" id="PTHR12231:SF218">
    <property type="entry name" value="MICROFIBRILLAR-ASSOCIATED PROTEIN 3-LIKE"/>
    <property type="match status" value="1"/>
</dbReference>
<dbReference type="SMART" id="SM00409">
    <property type="entry name" value="IG"/>
    <property type="match status" value="4"/>
</dbReference>
<keyword evidence="3" id="KW-1015">Disulfide bond</keyword>
<keyword evidence="1" id="KW-0732">Signal</keyword>
<evidence type="ECO:0000256" key="4">
    <source>
        <dbReference type="ARBA" id="ARBA00023319"/>
    </source>
</evidence>
<dbReference type="InterPro" id="IPR036179">
    <property type="entry name" value="Ig-like_dom_sf"/>
</dbReference>
<evidence type="ECO:0000313" key="7">
    <source>
        <dbReference type="Proteomes" id="UP000472261"/>
    </source>
</evidence>
<evidence type="ECO:0000256" key="2">
    <source>
        <dbReference type="ARBA" id="ARBA00022737"/>
    </source>
</evidence>
<dbReference type="InterPro" id="IPR013098">
    <property type="entry name" value="Ig_I-set"/>
</dbReference>
<feature type="domain" description="Ig-like" evidence="5">
    <location>
        <begin position="348"/>
        <end position="422"/>
    </location>
</feature>
<dbReference type="Pfam" id="PF07679">
    <property type="entry name" value="I-set"/>
    <property type="match status" value="4"/>
</dbReference>
<reference evidence="6" key="1">
    <citation type="submission" date="2025-08" db="UniProtKB">
        <authorList>
            <consortium name="Ensembl"/>
        </authorList>
    </citation>
    <scope>IDENTIFICATION</scope>
</reference>
<keyword evidence="4" id="KW-0393">Immunoglobulin domain</keyword>
<evidence type="ECO:0000259" key="5">
    <source>
        <dbReference type="PROSITE" id="PS50835"/>
    </source>
</evidence>
<dbReference type="InterPro" id="IPR013783">
    <property type="entry name" value="Ig-like_fold"/>
</dbReference>
<dbReference type="Ensembl" id="ENSPCLT00000020398.1">
    <property type="protein sequence ID" value="ENSPCLP00000015484.1"/>
    <property type="gene ID" value="ENSPCLG00000012638.1"/>
</dbReference>
<dbReference type="InterPro" id="IPR007110">
    <property type="entry name" value="Ig-like_dom"/>
</dbReference>
<evidence type="ECO:0000256" key="1">
    <source>
        <dbReference type="ARBA" id="ARBA00022729"/>
    </source>
</evidence>
<sequence length="504" mass="56040">MVIIDKPHFIKVLQSVQSAVNKKIRLECQVDEDRKVRVEWTKDGNKIPPGKDYKIFFEDKIASLEIPLAKLKDSGHYVCTVSNEAGSSSSSASVTVRGKIVLGPTYLSLLQVPLSFLAGKFFPEEPVFVFQASFIFFPLLSPPRFFPLPSPSFSPLFSHPFPSSSLPLFFIFYFLFLEPPSFVKKVDPSYLLTPGDSARLQCKIKGSPEIQVSWFKDNKKILESNTHKMSFVNFVAVLDISEMKVDDTGSYSCEAVNEVGSDSCTTEVVVKGLFFTQLIVTLENNLSFILALAINNFLMSFAKSLAVLHLTDVETEDSGEYICEARNDAGKDTCSTIVTEILFGKLFPKTILNMPTPVVALREGQSTTFECHIVGTPEIHVTWYLDGNEMTDEAKYGISFIDGLATLKVTQARVSDSGIYVCECIISNEVGSCSCSTRLSLKGQSPEKYPKDYCPLLKSSNSSLIYQKANQKGYGSGIFYSNGVQSLWITSHFCKMVQGWERNN</sequence>
<dbReference type="Gene3D" id="2.60.40.10">
    <property type="entry name" value="Immunoglobulins"/>
    <property type="match status" value="4"/>
</dbReference>